<dbReference type="InterPro" id="IPR050965">
    <property type="entry name" value="UPF0336/Enoyl-CoA_hydratase"/>
</dbReference>
<dbReference type="InterPro" id="IPR016709">
    <property type="entry name" value="HadA-like"/>
</dbReference>
<dbReference type="Gene3D" id="3.10.129.10">
    <property type="entry name" value="Hotdog Thioesterase"/>
    <property type="match status" value="1"/>
</dbReference>
<accession>A0A4P6FCX8</accession>
<gene>
    <name evidence="3" type="ORF">ET445_01500</name>
</gene>
<sequence length="149" mass="16419">MPLNPDELLGRVLTSDVPYLVGREKVREFARAVFATHPIHFDPEVAVAAGYRDVVAPATFAGLLQEHVREELFLDPDAGIELKRVVHGDQQFIFNRQIVAGDVLTAELEITRIRSLGANSMLTAETRIIDEEGELVVTALSSLVVRGDD</sequence>
<dbReference type="KEGG" id="agf:ET445_01500"/>
<dbReference type="AlphaFoldDB" id="A0A4P6FCX8"/>
<dbReference type="HAMAP" id="MF_00799">
    <property type="entry name" value="UPF0336"/>
    <property type="match status" value="1"/>
</dbReference>
<dbReference type="CDD" id="cd03441">
    <property type="entry name" value="R_hydratase_like"/>
    <property type="match status" value="1"/>
</dbReference>
<dbReference type="Proteomes" id="UP000291259">
    <property type="component" value="Chromosome"/>
</dbReference>
<protein>
    <recommendedName>
        <fullName evidence="1">UPF0336 protein ET445_01500</fullName>
    </recommendedName>
</protein>
<dbReference type="EMBL" id="CP035491">
    <property type="protein sequence ID" value="QAY72209.1"/>
    <property type="molecule type" value="Genomic_DNA"/>
</dbReference>
<dbReference type="GO" id="GO:0019171">
    <property type="term" value="F:(3R)-hydroxyacyl-[acyl-carrier-protein] dehydratase activity"/>
    <property type="evidence" value="ECO:0007669"/>
    <property type="project" value="TreeGrafter"/>
</dbReference>
<feature type="domain" description="FAS1-like dehydratase" evidence="2">
    <location>
        <begin position="10"/>
        <end position="138"/>
    </location>
</feature>
<keyword evidence="4" id="KW-1185">Reference proteome</keyword>
<name>A0A4P6FCX8_9MICO</name>
<dbReference type="InterPro" id="IPR039569">
    <property type="entry name" value="FAS1-like_DH_region"/>
</dbReference>
<dbReference type="PANTHER" id="PTHR43437">
    <property type="entry name" value="HYDROXYACYL-THIOESTER DEHYDRATASE TYPE 2, MITOCHONDRIAL-RELATED"/>
    <property type="match status" value="1"/>
</dbReference>
<proteinExistence type="inferred from homology"/>
<evidence type="ECO:0000313" key="4">
    <source>
        <dbReference type="Proteomes" id="UP000291259"/>
    </source>
</evidence>
<dbReference type="PIRSF" id="PIRSF018072">
    <property type="entry name" value="UCP018072"/>
    <property type="match status" value="1"/>
</dbReference>
<evidence type="ECO:0000313" key="3">
    <source>
        <dbReference type="EMBL" id="QAY72209.1"/>
    </source>
</evidence>
<dbReference type="PANTHER" id="PTHR43437:SF3">
    <property type="entry name" value="HYDROXYACYL-THIOESTER DEHYDRATASE TYPE 2, MITOCHONDRIAL"/>
    <property type="match status" value="1"/>
</dbReference>
<evidence type="ECO:0000259" key="2">
    <source>
        <dbReference type="Pfam" id="PF13452"/>
    </source>
</evidence>
<dbReference type="RefSeq" id="WP_129188190.1">
    <property type="nucleotide sequence ID" value="NZ_CP035491.1"/>
</dbReference>
<reference evidence="3 4" key="1">
    <citation type="submission" date="2019-01" db="EMBL/GenBank/DDBJ databases">
        <title>Genome sequencing of strain FW100M-8.</title>
        <authorList>
            <person name="Heo J."/>
            <person name="Kim S.-J."/>
            <person name="Kim J.-S."/>
            <person name="Hong S.-B."/>
            <person name="Kwon S.-W."/>
        </authorList>
    </citation>
    <scope>NUCLEOTIDE SEQUENCE [LARGE SCALE GENOMIC DNA]</scope>
    <source>
        <strain evidence="3 4">FW100M-8</strain>
    </source>
</reference>
<dbReference type="Pfam" id="PF13452">
    <property type="entry name" value="FAS1_DH_region"/>
    <property type="match status" value="1"/>
</dbReference>
<dbReference type="InterPro" id="IPR029069">
    <property type="entry name" value="HotDog_dom_sf"/>
</dbReference>
<dbReference type="SUPFAM" id="SSF54637">
    <property type="entry name" value="Thioesterase/thiol ester dehydrase-isomerase"/>
    <property type="match status" value="1"/>
</dbReference>
<dbReference type="GO" id="GO:0006633">
    <property type="term" value="P:fatty acid biosynthetic process"/>
    <property type="evidence" value="ECO:0007669"/>
    <property type="project" value="TreeGrafter"/>
</dbReference>
<organism evidence="3 4">
    <name type="scientific">Agromyces protaetiae</name>
    <dbReference type="NCBI Taxonomy" id="2509455"/>
    <lineage>
        <taxon>Bacteria</taxon>
        <taxon>Bacillati</taxon>
        <taxon>Actinomycetota</taxon>
        <taxon>Actinomycetes</taxon>
        <taxon>Micrococcales</taxon>
        <taxon>Microbacteriaceae</taxon>
        <taxon>Agromyces</taxon>
    </lineage>
</organism>
<dbReference type="OrthoDB" id="5415111at2"/>
<evidence type="ECO:0000256" key="1">
    <source>
        <dbReference type="HAMAP-Rule" id="MF_00799"/>
    </source>
</evidence>
<comment type="similarity">
    <text evidence="1">Belongs to the UPF0336 family.</text>
</comment>